<keyword evidence="10" id="KW-1185">Reference proteome</keyword>
<dbReference type="GO" id="GO:0003677">
    <property type="term" value="F:DNA binding"/>
    <property type="evidence" value="ECO:0007669"/>
    <property type="project" value="InterPro"/>
</dbReference>
<dbReference type="Gene3D" id="3.40.50.300">
    <property type="entry name" value="P-loop containing nucleotide triphosphate hydrolases"/>
    <property type="match status" value="1"/>
</dbReference>
<dbReference type="Pfam" id="PF13177">
    <property type="entry name" value="DNA_pol3_delta2"/>
    <property type="match status" value="1"/>
</dbReference>
<keyword evidence="3 9" id="KW-0808">Transferase</keyword>
<comment type="caution">
    <text evidence="9">The sequence shown here is derived from an EMBL/GenBank/DDBJ whole genome shotgun (WGS) entry which is preliminary data.</text>
</comment>
<dbReference type="InterPro" id="IPR015199">
    <property type="entry name" value="DNA_pol_III_delta_C"/>
</dbReference>
<dbReference type="InterPro" id="IPR004622">
    <property type="entry name" value="DNA_pol_HolB"/>
</dbReference>
<dbReference type="GO" id="GO:0008408">
    <property type="term" value="F:3'-5' exonuclease activity"/>
    <property type="evidence" value="ECO:0007669"/>
    <property type="project" value="InterPro"/>
</dbReference>
<dbReference type="PANTHER" id="PTHR11669:SF8">
    <property type="entry name" value="DNA POLYMERASE III SUBUNIT DELTA"/>
    <property type="match status" value="1"/>
</dbReference>
<evidence type="ECO:0000259" key="8">
    <source>
        <dbReference type="Pfam" id="PF09115"/>
    </source>
</evidence>
<reference evidence="9 10" key="1">
    <citation type="submission" date="2019-01" db="EMBL/GenBank/DDBJ databases">
        <title>Blautia sp. nov. KGMB01111 isolated human feces.</title>
        <authorList>
            <person name="Park J.-E."/>
            <person name="Kim J.-S."/>
            <person name="Park S.-H."/>
        </authorList>
    </citation>
    <scope>NUCLEOTIDE SEQUENCE [LARGE SCALE GENOMIC DNA]</scope>
    <source>
        <strain evidence="9 10">KGMB01111</strain>
    </source>
</reference>
<evidence type="ECO:0000313" key="9">
    <source>
        <dbReference type="EMBL" id="RXS76466.1"/>
    </source>
</evidence>
<dbReference type="InterPro" id="IPR027417">
    <property type="entry name" value="P-loop_NTPase"/>
</dbReference>
<dbReference type="OrthoDB" id="9810148at2"/>
<dbReference type="EMBL" id="SDKC01000001">
    <property type="protein sequence ID" value="RXS76466.1"/>
    <property type="molecule type" value="Genomic_DNA"/>
</dbReference>
<proteinExistence type="predicted"/>
<evidence type="ECO:0000313" key="10">
    <source>
        <dbReference type="Proteomes" id="UP000290106"/>
    </source>
</evidence>
<evidence type="ECO:0000256" key="3">
    <source>
        <dbReference type="ARBA" id="ARBA00022679"/>
    </source>
</evidence>
<dbReference type="NCBIfam" id="TIGR00678">
    <property type="entry name" value="holB"/>
    <property type="match status" value="1"/>
</dbReference>
<dbReference type="RefSeq" id="WP_129259157.1">
    <property type="nucleotide sequence ID" value="NZ_JBGKFY010000003.1"/>
</dbReference>
<dbReference type="InterPro" id="IPR050238">
    <property type="entry name" value="DNA_Rep/Repair_Clamp_Loader"/>
</dbReference>
<dbReference type="SUPFAM" id="SSF52540">
    <property type="entry name" value="P-loop containing nucleoside triphosphate hydrolases"/>
    <property type="match status" value="1"/>
</dbReference>
<accession>A0A4Q1RKY9</accession>
<keyword evidence="4 9" id="KW-0548">Nucleotidyltransferase</keyword>
<dbReference type="GO" id="GO:0003887">
    <property type="term" value="F:DNA-directed DNA polymerase activity"/>
    <property type="evidence" value="ECO:0007669"/>
    <property type="project" value="UniProtKB-KW"/>
</dbReference>
<dbReference type="GO" id="GO:0006261">
    <property type="term" value="P:DNA-templated DNA replication"/>
    <property type="evidence" value="ECO:0007669"/>
    <property type="project" value="TreeGrafter"/>
</dbReference>
<dbReference type="AlphaFoldDB" id="A0A4Q1RKY9"/>
<organism evidence="9 10">
    <name type="scientific">Blautia faecicola</name>
    <dbReference type="NCBI Taxonomy" id="2509240"/>
    <lineage>
        <taxon>Bacteria</taxon>
        <taxon>Bacillati</taxon>
        <taxon>Bacillota</taxon>
        <taxon>Clostridia</taxon>
        <taxon>Lachnospirales</taxon>
        <taxon>Lachnospiraceae</taxon>
        <taxon>Blautia</taxon>
    </lineage>
</organism>
<keyword evidence="5" id="KW-0235">DNA replication</keyword>
<name>A0A4Q1RKY9_9FIRM</name>
<evidence type="ECO:0000256" key="2">
    <source>
        <dbReference type="ARBA" id="ARBA00014363"/>
    </source>
</evidence>
<dbReference type="Pfam" id="PF09115">
    <property type="entry name" value="DNApol3-delta_C"/>
    <property type="match status" value="1"/>
</dbReference>
<evidence type="ECO:0000256" key="6">
    <source>
        <dbReference type="ARBA" id="ARBA00022932"/>
    </source>
</evidence>
<keyword evidence="6" id="KW-0239">DNA-directed DNA polymerase</keyword>
<evidence type="ECO:0000256" key="1">
    <source>
        <dbReference type="ARBA" id="ARBA00012417"/>
    </source>
</evidence>
<sequence length="329" mass="37464">MAGFHEIIGHDDVVNHLQNAIQMGKVSHAYIFNGEVGAGKKMLASAFAMALQCEKHGTDPCMECDSCKRALSKNHPDIITITHEKPNSIGIEDIRIQLIDDVSIKPYTGPYKIYILNEAEKLTLQAQNALLKTIEEPPAYAVILLLTSNADALLPTISSRCVTLNLRPVKENEVKEYLMEHMHLPDYQAQIDAAFAQGNIGKAKQIAESTEFAEMAERAFRILRKSNELELYELVEMIKELTAEKQNIYDYLDLFTMWFRDVLLFKATKEVDGLIFKDQYNYIKERAKKSSYEGIENIIDAIGKARERLHSNVNFDLVMELLFMTIREN</sequence>
<feature type="domain" description="DNA polymerase III delta subunit C-terminal" evidence="8">
    <location>
        <begin position="232"/>
        <end position="321"/>
    </location>
</feature>
<dbReference type="PANTHER" id="PTHR11669">
    <property type="entry name" value="REPLICATION FACTOR C / DNA POLYMERASE III GAMMA-TAU SUBUNIT"/>
    <property type="match status" value="1"/>
</dbReference>
<evidence type="ECO:0000256" key="4">
    <source>
        <dbReference type="ARBA" id="ARBA00022695"/>
    </source>
</evidence>
<dbReference type="Proteomes" id="UP000290106">
    <property type="component" value="Unassembled WGS sequence"/>
</dbReference>
<gene>
    <name evidence="9" type="primary">holB</name>
    <name evidence="9" type="ORF">ETP43_15490</name>
</gene>
<comment type="catalytic activity">
    <reaction evidence="7">
        <text>DNA(n) + a 2'-deoxyribonucleoside 5'-triphosphate = DNA(n+1) + diphosphate</text>
        <dbReference type="Rhea" id="RHEA:22508"/>
        <dbReference type="Rhea" id="RHEA-COMP:17339"/>
        <dbReference type="Rhea" id="RHEA-COMP:17340"/>
        <dbReference type="ChEBI" id="CHEBI:33019"/>
        <dbReference type="ChEBI" id="CHEBI:61560"/>
        <dbReference type="ChEBI" id="CHEBI:173112"/>
        <dbReference type="EC" id="2.7.7.7"/>
    </reaction>
</comment>
<dbReference type="GO" id="GO:0009360">
    <property type="term" value="C:DNA polymerase III complex"/>
    <property type="evidence" value="ECO:0007669"/>
    <property type="project" value="InterPro"/>
</dbReference>
<protein>
    <recommendedName>
        <fullName evidence="2">DNA polymerase III subunit delta'</fullName>
        <ecNumber evidence="1">2.7.7.7</ecNumber>
    </recommendedName>
</protein>
<dbReference type="EC" id="2.7.7.7" evidence="1"/>
<evidence type="ECO:0000256" key="7">
    <source>
        <dbReference type="ARBA" id="ARBA00049244"/>
    </source>
</evidence>
<evidence type="ECO:0000256" key="5">
    <source>
        <dbReference type="ARBA" id="ARBA00022705"/>
    </source>
</evidence>